<dbReference type="Pfam" id="PF01965">
    <property type="entry name" value="DJ-1_PfpI"/>
    <property type="match status" value="1"/>
</dbReference>
<organism evidence="2 3">
    <name type="scientific">Ottowia cancrivicina</name>
    <dbReference type="NCBI Taxonomy" id="3040346"/>
    <lineage>
        <taxon>Bacteria</taxon>
        <taxon>Pseudomonadati</taxon>
        <taxon>Pseudomonadota</taxon>
        <taxon>Betaproteobacteria</taxon>
        <taxon>Burkholderiales</taxon>
        <taxon>Comamonadaceae</taxon>
        <taxon>Ottowia</taxon>
    </lineage>
</organism>
<dbReference type="Proteomes" id="UP001237156">
    <property type="component" value="Unassembled WGS sequence"/>
</dbReference>
<accession>A0AAW6RKM9</accession>
<evidence type="ECO:0000313" key="2">
    <source>
        <dbReference type="EMBL" id="MDG9699317.1"/>
    </source>
</evidence>
<gene>
    <name evidence="2" type="ORF">QB898_06200</name>
</gene>
<dbReference type="PANTHER" id="PTHR48094">
    <property type="entry name" value="PROTEIN/NUCLEIC ACID DEGLYCASE DJ-1-RELATED"/>
    <property type="match status" value="1"/>
</dbReference>
<dbReference type="SUPFAM" id="SSF52317">
    <property type="entry name" value="Class I glutamine amidotransferase-like"/>
    <property type="match status" value="1"/>
</dbReference>
<proteinExistence type="predicted"/>
<dbReference type="GO" id="GO:0005737">
    <property type="term" value="C:cytoplasm"/>
    <property type="evidence" value="ECO:0007669"/>
    <property type="project" value="TreeGrafter"/>
</dbReference>
<keyword evidence="3" id="KW-1185">Reference proteome</keyword>
<evidence type="ECO:0000313" key="3">
    <source>
        <dbReference type="Proteomes" id="UP001237156"/>
    </source>
</evidence>
<reference evidence="2 3" key="1">
    <citation type="submission" date="2023-04" db="EMBL/GenBank/DDBJ databases">
        <title>Ottowia paracancer sp. nov., isolated from human stomach.</title>
        <authorList>
            <person name="Song Y."/>
        </authorList>
    </citation>
    <scope>NUCLEOTIDE SEQUENCE [LARGE SCALE GENOMIC DNA]</scope>
    <source>
        <strain evidence="2 3">10c7w1</strain>
    </source>
</reference>
<dbReference type="InterPro" id="IPR029062">
    <property type="entry name" value="Class_I_gatase-like"/>
</dbReference>
<name>A0AAW6RKM9_9BURK</name>
<protein>
    <submittedName>
        <fullName evidence="2">DJ-1/PfpI family protein</fullName>
    </submittedName>
</protein>
<dbReference type="CDD" id="cd03135">
    <property type="entry name" value="GATase1_DJ-1"/>
    <property type="match status" value="1"/>
</dbReference>
<dbReference type="InterPro" id="IPR002818">
    <property type="entry name" value="DJ-1/PfpI"/>
</dbReference>
<comment type="caution">
    <text evidence="2">The sequence shown here is derived from an EMBL/GenBank/DDBJ whole genome shotgun (WGS) entry which is preliminary data.</text>
</comment>
<dbReference type="AlphaFoldDB" id="A0AAW6RKM9"/>
<dbReference type="InterPro" id="IPR006287">
    <property type="entry name" value="DJ-1"/>
</dbReference>
<dbReference type="EMBL" id="JARVII010000010">
    <property type="protein sequence ID" value="MDG9699317.1"/>
    <property type="molecule type" value="Genomic_DNA"/>
</dbReference>
<sequence>MAHVFVFLTTGFEEIEALATVDVLRRAQLDVQTVSLTGERQVTGGHQVTVQADVLFEMADFSAAQMLVVPGGTVKYAEHDGLKQRLLAFAQQGGKVAAICASPALLGGIGLLQGKSATCYPGFEDRLTGARLQAGSAVVVDGLVTTGRGPGLTLDFALALVEQLAGKAKRDEVAGQLLLAH</sequence>
<dbReference type="InterPro" id="IPR050325">
    <property type="entry name" value="Prot/Nucl_acid_deglycase"/>
</dbReference>
<feature type="domain" description="DJ-1/PfpI" evidence="1">
    <location>
        <begin position="3"/>
        <end position="163"/>
    </location>
</feature>
<dbReference type="RefSeq" id="WP_050714294.1">
    <property type="nucleotide sequence ID" value="NZ_JARVII010000010.1"/>
</dbReference>
<dbReference type="NCBIfam" id="TIGR01383">
    <property type="entry name" value="not_thiJ"/>
    <property type="match status" value="1"/>
</dbReference>
<evidence type="ECO:0000259" key="1">
    <source>
        <dbReference type="Pfam" id="PF01965"/>
    </source>
</evidence>
<dbReference type="Gene3D" id="3.40.50.880">
    <property type="match status" value="1"/>
</dbReference>
<dbReference type="PANTHER" id="PTHR48094:SF12">
    <property type="entry name" value="PARKINSON DISEASE PROTEIN 7 HOMOLOG"/>
    <property type="match status" value="1"/>
</dbReference>